<dbReference type="Pfam" id="PF12833">
    <property type="entry name" value="HTH_18"/>
    <property type="match status" value="1"/>
</dbReference>
<dbReference type="InterPro" id="IPR035418">
    <property type="entry name" value="AraC-bd_2"/>
</dbReference>
<dbReference type="PROSITE" id="PS01124">
    <property type="entry name" value="HTH_ARAC_FAMILY_2"/>
    <property type="match status" value="1"/>
</dbReference>
<evidence type="ECO:0000313" key="6">
    <source>
        <dbReference type="Proteomes" id="UP000555564"/>
    </source>
</evidence>
<dbReference type="AlphaFoldDB" id="A0A7X0ILV7"/>
<protein>
    <submittedName>
        <fullName evidence="5">AraC-like DNA-binding protein</fullName>
    </submittedName>
</protein>
<dbReference type="SMART" id="SM00342">
    <property type="entry name" value="HTH_ARAC"/>
    <property type="match status" value="1"/>
</dbReference>
<dbReference type="Gene3D" id="1.10.10.60">
    <property type="entry name" value="Homeodomain-like"/>
    <property type="match status" value="1"/>
</dbReference>
<keyword evidence="3" id="KW-0804">Transcription</keyword>
<organism evidence="5 6">
    <name type="scientific">Sphaerisporangium rubeum</name>
    <dbReference type="NCBI Taxonomy" id="321317"/>
    <lineage>
        <taxon>Bacteria</taxon>
        <taxon>Bacillati</taxon>
        <taxon>Actinomycetota</taxon>
        <taxon>Actinomycetes</taxon>
        <taxon>Streptosporangiales</taxon>
        <taxon>Streptosporangiaceae</taxon>
        <taxon>Sphaerisporangium</taxon>
    </lineage>
</organism>
<dbReference type="PANTHER" id="PTHR46796:SF6">
    <property type="entry name" value="ARAC SUBFAMILY"/>
    <property type="match status" value="1"/>
</dbReference>
<dbReference type="InterPro" id="IPR009057">
    <property type="entry name" value="Homeodomain-like_sf"/>
</dbReference>
<feature type="domain" description="HTH araC/xylS-type" evidence="4">
    <location>
        <begin position="219"/>
        <end position="320"/>
    </location>
</feature>
<keyword evidence="2 5" id="KW-0238">DNA-binding</keyword>
<keyword evidence="1" id="KW-0805">Transcription regulation</keyword>
<dbReference type="EMBL" id="JACHIU010000001">
    <property type="protein sequence ID" value="MBB6476383.1"/>
    <property type="molecule type" value="Genomic_DNA"/>
</dbReference>
<proteinExistence type="predicted"/>
<dbReference type="Proteomes" id="UP000555564">
    <property type="component" value="Unassembled WGS sequence"/>
</dbReference>
<dbReference type="Pfam" id="PF14525">
    <property type="entry name" value="AraC_binding_2"/>
    <property type="match status" value="1"/>
</dbReference>
<dbReference type="InterPro" id="IPR020449">
    <property type="entry name" value="Tscrpt_reg_AraC-type_HTH"/>
</dbReference>
<dbReference type="PRINTS" id="PR00032">
    <property type="entry name" value="HTHARAC"/>
</dbReference>
<name>A0A7X0ILV7_9ACTN</name>
<evidence type="ECO:0000256" key="1">
    <source>
        <dbReference type="ARBA" id="ARBA00023015"/>
    </source>
</evidence>
<dbReference type="RefSeq" id="WP_184986386.1">
    <property type="nucleotide sequence ID" value="NZ_BAAALO010000026.1"/>
</dbReference>
<dbReference type="PROSITE" id="PS00041">
    <property type="entry name" value="HTH_ARAC_FAMILY_1"/>
    <property type="match status" value="1"/>
</dbReference>
<evidence type="ECO:0000256" key="2">
    <source>
        <dbReference type="ARBA" id="ARBA00023125"/>
    </source>
</evidence>
<reference evidence="5 6" key="1">
    <citation type="submission" date="2020-08" db="EMBL/GenBank/DDBJ databases">
        <title>Sequencing the genomes of 1000 actinobacteria strains.</title>
        <authorList>
            <person name="Klenk H.-P."/>
        </authorList>
    </citation>
    <scope>NUCLEOTIDE SEQUENCE [LARGE SCALE GENOMIC DNA]</scope>
    <source>
        <strain evidence="5 6">DSM 44936</strain>
    </source>
</reference>
<dbReference type="InterPro" id="IPR018060">
    <property type="entry name" value="HTH_AraC"/>
</dbReference>
<dbReference type="PANTHER" id="PTHR46796">
    <property type="entry name" value="HTH-TYPE TRANSCRIPTIONAL ACTIVATOR RHAS-RELATED"/>
    <property type="match status" value="1"/>
</dbReference>
<accession>A0A7X0ILV7</accession>
<gene>
    <name evidence="5" type="ORF">BJ992_005814</name>
</gene>
<sequence length="324" mass="36105">MRTVMSTEHVPDAERLERFREVLFQDSAPAAPYVDDDQSPLQGKLDVGALGPIGFLRLISSSEARRGMRRGPELIRRSDPEDYRLTFALHGNIMLDHHDRQTLLRPGDMTLLDTSRPYDAWHPIGSAGFLYFAVSKHRLPLPRRYADAFVGARLSCRSGIAALLRTVAGQTARDLGTYAPDEAARLSAVLFDLVAGVLAHELGVTGALPCESQKQIMLQRVQGFIQRRLGDPGLSPATIAQAHHISVRTLHRLFEPGGCTIGEWIRSQRLDRSRRDLADVLLADQPVHAIATRWGFTSHAHFTRSFSAAYGMSPLEYRNRRPKA</sequence>
<dbReference type="SUPFAM" id="SSF46689">
    <property type="entry name" value="Homeodomain-like"/>
    <property type="match status" value="1"/>
</dbReference>
<dbReference type="InterPro" id="IPR018062">
    <property type="entry name" value="HTH_AraC-typ_CS"/>
</dbReference>
<dbReference type="InterPro" id="IPR050204">
    <property type="entry name" value="AraC_XylS_family_regulators"/>
</dbReference>
<keyword evidence="6" id="KW-1185">Reference proteome</keyword>
<dbReference type="GO" id="GO:0043565">
    <property type="term" value="F:sequence-specific DNA binding"/>
    <property type="evidence" value="ECO:0007669"/>
    <property type="project" value="InterPro"/>
</dbReference>
<comment type="caution">
    <text evidence="5">The sequence shown here is derived from an EMBL/GenBank/DDBJ whole genome shotgun (WGS) entry which is preliminary data.</text>
</comment>
<evidence type="ECO:0000256" key="3">
    <source>
        <dbReference type="ARBA" id="ARBA00023163"/>
    </source>
</evidence>
<evidence type="ECO:0000259" key="4">
    <source>
        <dbReference type="PROSITE" id="PS01124"/>
    </source>
</evidence>
<evidence type="ECO:0000313" key="5">
    <source>
        <dbReference type="EMBL" id="MBB6476383.1"/>
    </source>
</evidence>
<dbReference type="GO" id="GO:0003700">
    <property type="term" value="F:DNA-binding transcription factor activity"/>
    <property type="evidence" value="ECO:0007669"/>
    <property type="project" value="InterPro"/>
</dbReference>